<dbReference type="Gene3D" id="3.10.20.320">
    <property type="entry name" value="Putative peptidoglycan bound protein (lpxtg motif)"/>
    <property type="match status" value="3"/>
</dbReference>
<protein>
    <submittedName>
        <fullName evidence="5">Uncharacterized protein</fullName>
    </submittedName>
</protein>
<evidence type="ECO:0000256" key="1">
    <source>
        <dbReference type="ARBA" id="ARBA00022737"/>
    </source>
</evidence>
<reference evidence="6" key="1">
    <citation type="submission" date="2016-09" db="EMBL/GenBank/DDBJ databases">
        <authorList>
            <person name="Gulvik C.A."/>
        </authorList>
    </citation>
    <scope>NUCLEOTIDE SEQUENCE [LARGE SCALE GENOMIC DNA]</scope>
    <source>
        <strain evidence="6">LMG 26306</strain>
    </source>
</reference>
<dbReference type="AlphaFoldDB" id="A0A1E5GXN6"/>
<accession>A0A1E5GXN6</accession>
<dbReference type="Pfam" id="PF06458">
    <property type="entry name" value="MucBP"/>
    <property type="match status" value="3"/>
</dbReference>
<evidence type="ECO:0000313" key="6">
    <source>
        <dbReference type="Proteomes" id="UP000094764"/>
    </source>
</evidence>
<evidence type="ECO:0000313" key="5">
    <source>
        <dbReference type="EMBL" id="OEG17080.1"/>
    </source>
</evidence>
<keyword evidence="2" id="KW-1133">Transmembrane helix</keyword>
<keyword evidence="2" id="KW-0812">Transmembrane</keyword>
<keyword evidence="2" id="KW-0472">Membrane</keyword>
<dbReference type="Pfam" id="PF24424">
    <property type="entry name" value="FNG"/>
    <property type="match status" value="1"/>
</dbReference>
<comment type="caution">
    <text evidence="5">The sequence shown here is derived from an EMBL/GenBank/DDBJ whole genome shotgun (WGS) entry which is preliminary data.</text>
</comment>
<keyword evidence="6" id="KW-1185">Reference proteome</keyword>
<evidence type="ECO:0000259" key="4">
    <source>
        <dbReference type="Pfam" id="PF24424"/>
    </source>
</evidence>
<sequence>MKKKSYLFLSLIIISFFLIFGSVTYAQEERNNDLDVATGWTIDFNTSFPNINKDDIFIQNHISQALNQKMIINNFANIGEAELTATKSIPMKKGYEYNINLIYAMQFKEVQRGWIDFNGETVYSEIEPYPSDKEYKKTIIPEEDFTYTITIHFKVKRLENGYLKLGYSLENEGIEEKPESMDSSVTARYLLDDGEKLLEDETVTGKVGEAYSIAQKELDGYTLKEVQGEVSGLFTKEPQEVAFIYSKSAEKLGTVTAYYQDEAGNDLEEPMVKRGMVGEAYSISQKEFDGYTLKNIQGEQNGLFKPENQSVIYTYGRIEKDTSDDSKETAGSNVTIYYQDENGNELAQQVVKNGLLGQAYTVDIKDIPGYSLKEIKDDHSGEYVENNQVVICVYIKQDAVSITNQTIIQSPEKIPLLGESGKRILQIIGAIILAALLTFYIVKKRKKSM</sequence>
<feature type="domain" description="FNG" evidence="4">
    <location>
        <begin position="33"/>
        <end position="175"/>
    </location>
</feature>
<dbReference type="Proteomes" id="UP000094764">
    <property type="component" value="Unassembled WGS sequence"/>
</dbReference>
<keyword evidence="1" id="KW-0677">Repeat</keyword>
<dbReference type="InterPro" id="IPR057034">
    <property type="entry name" value="FNG"/>
</dbReference>
<name>A0A1E5GXN6_9ENTE</name>
<proteinExistence type="predicted"/>
<dbReference type="RefSeq" id="WP_069634402.1">
    <property type="nucleotide sequence ID" value="NZ_JXKZ01000002.1"/>
</dbReference>
<feature type="domain" description="MucBP" evidence="3">
    <location>
        <begin position="333"/>
        <end position="394"/>
    </location>
</feature>
<feature type="transmembrane region" description="Helical" evidence="2">
    <location>
        <begin position="424"/>
        <end position="442"/>
    </location>
</feature>
<dbReference type="EMBL" id="MIKB01000012">
    <property type="protein sequence ID" value="OEG17080.1"/>
    <property type="molecule type" value="Genomic_DNA"/>
</dbReference>
<evidence type="ECO:0000256" key="2">
    <source>
        <dbReference type="SAM" id="Phobius"/>
    </source>
</evidence>
<dbReference type="STRING" id="903983.BCR23_03475"/>
<feature type="domain" description="MucBP" evidence="3">
    <location>
        <begin position="185"/>
        <end position="245"/>
    </location>
</feature>
<gene>
    <name evidence="5" type="ORF">BCR23_03475</name>
</gene>
<organism evidence="5 6">
    <name type="scientific">Enterococcus quebecensis</name>
    <dbReference type="NCBI Taxonomy" id="903983"/>
    <lineage>
        <taxon>Bacteria</taxon>
        <taxon>Bacillati</taxon>
        <taxon>Bacillota</taxon>
        <taxon>Bacilli</taxon>
        <taxon>Lactobacillales</taxon>
        <taxon>Enterococcaceae</taxon>
        <taxon>Enterococcus</taxon>
    </lineage>
</organism>
<dbReference type="InterPro" id="IPR009459">
    <property type="entry name" value="MucBP_dom"/>
</dbReference>
<feature type="domain" description="MucBP" evidence="3">
    <location>
        <begin position="254"/>
        <end position="315"/>
    </location>
</feature>
<evidence type="ECO:0000259" key="3">
    <source>
        <dbReference type="Pfam" id="PF06458"/>
    </source>
</evidence>